<protein>
    <recommendedName>
        <fullName evidence="10">Tetraspanin</fullName>
    </recommendedName>
</protein>
<comment type="similarity">
    <text evidence="2">Belongs to the tetraspanin (TM4SF) family.</text>
</comment>
<evidence type="ECO:0008006" key="10">
    <source>
        <dbReference type="Google" id="ProtNLM"/>
    </source>
</evidence>
<dbReference type="AlphaFoldDB" id="A0A8D1FPN1"/>
<comment type="subcellular location">
    <subcellularLocation>
        <location evidence="1">Membrane</location>
        <topology evidence="1">Multi-pass membrane protein</topology>
    </subcellularLocation>
</comment>
<dbReference type="InterPro" id="IPR018503">
    <property type="entry name" value="Tetraspanin_CS"/>
</dbReference>
<evidence type="ECO:0000256" key="1">
    <source>
        <dbReference type="ARBA" id="ARBA00004141"/>
    </source>
</evidence>
<feature type="transmembrane region" description="Helical" evidence="7">
    <location>
        <begin position="184"/>
        <end position="211"/>
    </location>
</feature>
<keyword evidence="3 7" id="KW-0812">Transmembrane</keyword>
<evidence type="ECO:0000256" key="3">
    <source>
        <dbReference type="ARBA" id="ARBA00022692"/>
    </source>
</evidence>
<reference evidence="8" key="1">
    <citation type="submission" date="2025-08" db="UniProtKB">
        <authorList>
            <consortium name="Ensembl"/>
        </authorList>
    </citation>
    <scope>IDENTIFICATION</scope>
</reference>
<dbReference type="PANTHER" id="PTHR19282">
    <property type="entry name" value="TETRASPANIN"/>
    <property type="match status" value="1"/>
</dbReference>
<feature type="region of interest" description="Disordered" evidence="6">
    <location>
        <begin position="135"/>
        <end position="163"/>
    </location>
</feature>
<feature type="transmembrane region" description="Helical" evidence="7">
    <location>
        <begin position="223"/>
        <end position="245"/>
    </location>
</feature>
<evidence type="ECO:0000256" key="7">
    <source>
        <dbReference type="SAM" id="Phobius"/>
    </source>
</evidence>
<evidence type="ECO:0000256" key="5">
    <source>
        <dbReference type="ARBA" id="ARBA00023136"/>
    </source>
</evidence>
<feature type="compositionally biased region" description="Low complexity" evidence="6">
    <location>
        <begin position="79"/>
        <end position="95"/>
    </location>
</feature>
<sequence>RSASLPRCSRGPRNFATLESSGGPGGVGCGARDALIFGGGQSPGESGLGIGLELRTILGGWLGGEGVFNTWGLAGPGWASSPGPSGRPWISPGPGTRRGGVRAGRRAPPPLSCREKRGLGDVDLTAGFRVGGAGNGGRAGEVSRAGRALRSPDTPSTGSNPPALPCAPGQAAMAVEGGMRCVKFLLYVLLLAFCACAVGLIAVGIWVQLVLNQTITQGATPGSLLPVVIIAVGAFLFLVAFVGCCGTCKENYCLMVTFAIFLSLIMLVEVAAAIAGYVFRDKVKAEFNKDFQQQMQNYPKNNHTALILDRMQEDVSGVAGSRRNG</sequence>
<dbReference type="PRINTS" id="PR00259">
    <property type="entry name" value="TMFOUR"/>
</dbReference>
<feature type="region of interest" description="Disordered" evidence="6">
    <location>
        <begin position="1"/>
        <end position="23"/>
    </location>
</feature>
<dbReference type="GO" id="GO:0016020">
    <property type="term" value="C:membrane"/>
    <property type="evidence" value="ECO:0007669"/>
    <property type="project" value="UniProtKB-SubCell"/>
</dbReference>
<dbReference type="Ensembl" id="ENSSSCT00040088875.1">
    <property type="protein sequence ID" value="ENSSSCP00040039059.1"/>
    <property type="gene ID" value="ENSSSCG00040065070.1"/>
</dbReference>
<keyword evidence="5 7" id="KW-0472">Membrane</keyword>
<evidence type="ECO:0000313" key="8">
    <source>
        <dbReference type="Ensembl" id="ENSSSCP00040039059.1"/>
    </source>
</evidence>
<evidence type="ECO:0000256" key="4">
    <source>
        <dbReference type="ARBA" id="ARBA00022989"/>
    </source>
</evidence>
<dbReference type="Pfam" id="PF00335">
    <property type="entry name" value="Tetraspanin"/>
    <property type="match status" value="1"/>
</dbReference>
<keyword evidence="4 7" id="KW-1133">Transmembrane helix</keyword>
<feature type="region of interest" description="Disordered" evidence="6">
    <location>
        <begin position="79"/>
        <end position="114"/>
    </location>
</feature>
<evidence type="ECO:0000256" key="2">
    <source>
        <dbReference type="ARBA" id="ARBA00006840"/>
    </source>
</evidence>
<dbReference type="PROSITE" id="PS00421">
    <property type="entry name" value="TM4_1"/>
    <property type="match status" value="1"/>
</dbReference>
<dbReference type="Proteomes" id="UP000694722">
    <property type="component" value="Unplaced"/>
</dbReference>
<feature type="transmembrane region" description="Helical" evidence="7">
    <location>
        <begin position="252"/>
        <end position="279"/>
    </location>
</feature>
<evidence type="ECO:0000256" key="6">
    <source>
        <dbReference type="SAM" id="MobiDB-lite"/>
    </source>
</evidence>
<proteinExistence type="inferred from homology"/>
<dbReference type="PANTHER" id="PTHR19282:SF471">
    <property type="entry name" value="CD63 ANTIGEN"/>
    <property type="match status" value="1"/>
</dbReference>
<accession>A0A8D1FPN1</accession>
<dbReference type="InterPro" id="IPR018499">
    <property type="entry name" value="Tetraspanin/Peripherin"/>
</dbReference>
<name>A0A8D1FPN1_PIG</name>
<evidence type="ECO:0000313" key="9">
    <source>
        <dbReference type="Proteomes" id="UP000694722"/>
    </source>
</evidence>
<organism evidence="8 9">
    <name type="scientific">Sus scrofa</name>
    <name type="common">Pig</name>
    <dbReference type="NCBI Taxonomy" id="9823"/>
    <lineage>
        <taxon>Eukaryota</taxon>
        <taxon>Metazoa</taxon>
        <taxon>Chordata</taxon>
        <taxon>Craniata</taxon>
        <taxon>Vertebrata</taxon>
        <taxon>Euteleostomi</taxon>
        <taxon>Mammalia</taxon>
        <taxon>Eutheria</taxon>
        <taxon>Laurasiatheria</taxon>
        <taxon>Artiodactyla</taxon>
        <taxon>Suina</taxon>
        <taxon>Suidae</taxon>
        <taxon>Sus</taxon>
    </lineage>
</organism>